<dbReference type="InterPro" id="IPR001119">
    <property type="entry name" value="SLH_dom"/>
</dbReference>
<dbReference type="PANTHER" id="PTHR43308">
    <property type="entry name" value="OUTER MEMBRANE PROTEIN ALPHA-RELATED"/>
    <property type="match status" value="1"/>
</dbReference>
<feature type="chain" id="PRO_5037343523" evidence="2">
    <location>
        <begin position="26"/>
        <end position="341"/>
    </location>
</feature>
<feature type="domain" description="SLH" evidence="3">
    <location>
        <begin position="162"/>
        <end position="225"/>
    </location>
</feature>
<dbReference type="PANTHER" id="PTHR43308:SF5">
    <property type="entry name" value="S-LAYER PROTEIN _ PEPTIDOGLYCAN ENDO-BETA-N-ACETYLGLUCOSAMINIDASE"/>
    <property type="match status" value="1"/>
</dbReference>
<feature type="domain" description="SLH" evidence="3">
    <location>
        <begin position="32"/>
        <end position="94"/>
    </location>
</feature>
<dbReference type="Pfam" id="PF00395">
    <property type="entry name" value="SLH"/>
    <property type="match status" value="3"/>
</dbReference>
<evidence type="ECO:0000313" key="5">
    <source>
        <dbReference type="Proteomes" id="UP000664545"/>
    </source>
</evidence>
<evidence type="ECO:0000259" key="3">
    <source>
        <dbReference type="PROSITE" id="PS51272"/>
    </source>
</evidence>
<organism evidence="4 5">
    <name type="scientific">Clostridium aminobutyricum</name>
    <dbReference type="NCBI Taxonomy" id="33953"/>
    <lineage>
        <taxon>Bacteria</taxon>
        <taxon>Bacillati</taxon>
        <taxon>Bacillota</taxon>
        <taxon>Clostridia</taxon>
        <taxon>Eubacteriales</taxon>
        <taxon>Clostridiaceae</taxon>
        <taxon>Clostridium</taxon>
    </lineage>
</organism>
<gene>
    <name evidence="4" type="ORF">JYB65_10675</name>
</gene>
<dbReference type="RefSeq" id="WP_206582663.1">
    <property type="nucleotide sequence ID" value="NZ_JAFJZZ010000004.1"/>
</dbReference>
<dbReference type="EMBL" id="JAFJZZ010000004">
    <property type="protein sequence ID" value="MBN7773828.1"/>
    <property type="molecule type" value="Genomic_DNA"/>
</dbReference>
<dbReference type="Proteomes" id="UP000664545">
    <property type="component" value="Unassembled WGS sequence"/>
</dbReference>
<dbReference type="Gene3D" id="2.60.40.2360">
    <property type="entry name" value="Intracellular proteinase inhibitor BsuPI"/>
    <property type="match status" value="1"/>
</dbReference>
<dbReference type="InterPro" id="IPR051465">
    <property type="entry name" value="Cell_Envelope_Struct_Comp"/>
</dbReference>
<sequence>MKLRISVILMTVVLLILGSFSFAQAAVQGSEASAANFSDISKHWSKDAVQNLMMKKAIPFNGDQFFPNKAVERSEFAIMLHNALDIQIEYLMAPKITDYFDDVEQDAAYTSAVIDLVTANILEGKGSFKPDGTLTREEMIHFIMQAYKYKMGDDYALIKIAPATFADTDKISPEYSGEVARAQHYNLIAGDGSNLFNPQGTATRAETAVVINRLIELLDGQQSQKVTVTPEATVKDDSIVMKITLKNNSGKDVYIENTSGQKLDFELLDGDKNPLYRWSADKAFTLALMTTKVEAGETLEFSDTLSGEQYKAIKDKIVYMKGYIIGTADFINAEGYEIKIK</sequence>
<accession>A0A939DAN7</accession>
<evidence type="ECO:0000313" key="4">
    <source>
        <dbReference type="EMBL" id="MBN7773828.1"/>
    </source>
</evidence>
<dbReference type="AlphaFoldDB" id="A0A939DAN7"/>
<proteinExistence type="predicted"/>
<name>A0A939DAN7_CLOAM</name>
<dbReference type="InterPro" id="IPR020481">
    <property type="entry name" value="Intracell_prot_inh_BsuPI"/>
</dbReference>
<dbReference type="PROSITE" id="PS51272">
    <property type="entry name" value="SLH"/>
    <property type="match status" value="3"/>
</dbReference>
<dbReference type="InterPro" id="IPR038144">
    <property type="entry name" value="IPI"/>
</dbReference>
<evidence type="ECO:0000256" key="2">
    <source>
        <dbReference type="SAM" id="SignalP"/>
    </source>
</evidence>
<evidence type="ECO:0000256" key="1">
    <source>
        <dbReference type="ARBA" id="ARBA00022737"/>
    </source>
</evidence>
<feature type="signal peptide" evidence="2">
    <location>
        <begin position="1"/>
        <end position="25"/>
    </location>
</feature>
<feature type="domain" description="SLH" evidence="3">
    <location>
        <begin position="96"/>
        <end position="157"/>
    </location>
</feature>
<keyword evidence="1" id="KW-0677">Repeat</keyword>
<protein>
    <submittedName>
        <fullName evidence="4">S-layer homology domain-containing protein</fullName>
    </submittedName>
</protein>
<reference evidence="4" key="1">
    <citation type="submission" date="2021-02" db="EMBL/GenBank/DDBJ databases">
        <title>Abyssanaerobacter marinus gen.nov., sp., nov, anaerobic bacterium isolated from the Onnuri vent field of Indian Ocean and suggestion of Mogibacteriaceae fam. nov., and proposal of reclassification of ambiguous this family's genus member.</title>
        <authorList>
            <person name="Kim Y.J."/>
            <person name="Yang J.-A."/>
        </authorList>
    </citation>
    <scope>NUCLEOTIDE SEQUENCE</scope>
    <source>
        <strain evidence="4">DSM 2634</strain>
    </source>
</reference>
<comment type="caution">
    <text evidence="4">The sequence shown here is derived from an EMBL/GenBank/DDBJ whole genome shotgun (WGS) entry which is preliminary data.</text>
</comment>
<keyword evidence="5" id="KW-1185">Reference proteome</keyword>
<keyword evidence="2" id="KW-0732">Signal</keyword>
<dbReference type="Pfam" id="PF12690">
    <property type="entry name" value="BsuPI"/>
    <property type="match status" value="1"/>
</dbReference>